<gene>
    <name evidence="2" type="primary">Dsim\GD20842</name>
    <name evidence="2" type="ORF">Dsim_GD20842</name>
</gene>
<accession>B4QXX6</accession>
<feature type="region of interest" description="Disordered" evidence="1">
    <location>
        <begin position="109"/>
        <end position="129"/>
    </location>
</feature>
<dbReference type="Proteomes" id="UP000000304">
    <property type="component" value="Chromosome 3R"/>
</dbReference>
<reference evidence="2 3" key="1">
    <citation type="journal article" date="2007" name="Nature">
        <title>Evolution of genes and genomes on the Drosophila phylogeny.</title>
        <authorList>
            <consortium name="Drosophila 12 Genomes Consortium"/>
            <person name="Clark A.G."/>
            <person name="Eisen M.B."/>
            <person name="Smith D.R."/>
            <person name="Bergman C.M."/>
            <person name="Oliver B."/>
            <person name="Markow T.A."/>
            <person name="Kaufman T.C."/>
            <person name="Kellis M."/>
            <person name="Gelbart W."/>
            <person name="Iyer V.N."/>
            <person name="Pollard D.A."/>
            <person name="Sackton T.B."/>
            <person name="Larracuente A.M."/>
            <person name="Singh N.D."/>
            <person name="Abad J.P."/>
            <person name="Abt D.N."/>
            <person name="Adryan B."/>
            <person name="Aguade M."/>
            <person name="Akashi H."/>
            <person name="Anderson W.W."/>
            <person name="Aquadro C.F."/>
            <person name="Ardell D.H."/>
            <person name="Arguello R."/>
            <person name="Artieri C.G."/>
            <person name="Barbash D.A."/>
            <person name="Barker D."/>
            <person name="Barsanti P."/>
            <person name="Batterham P."/>
            <person name="Batzoglou S."/>
            <person name="Begun D."/>
            <person name="Bhutkar A."/>
            <person name="Blanco E."/>
            <person name="Bosak S.A."/>
            <person name="Bradley R.K."/>
            <person name="Brand A.D."/>
            <person name="Brent M.R."/>
            <person name="Brooks A.N."/>
            <person name="Brown R.H."/>
            <person name="Butlin R.K."/>
            <person name="Caggese C."/>
            <person name="Calvi B.R."/>
            <person name="Bernardo de Carvalho A."/>
            <person name="Caspi A."/>
            <person name="Castrezana S."/>
            <person name="Celniker S.E."/>
            <person name="Chang J.L."/>
            <person name="Chapple C."/>
            <person name="Chatterji S."/>
            <person name="Chinwalla A."/>
            <person name="Civetta A."/>
            <person name="Clifton S.W."/>
            <person name="Comeron J.M."/>
            <person name="Costello J.C."/>
            <person name="Coyne J.A."/>
            <person name="Daub J."/>
            <person name="David R.G."/>
            <person name="Delcher A.L."/>
            <person name="Delehaunty K."/>
            <person name="Do C.B."/>
            <person name="Ebling H."/>
            <person name="Edwards K."/>
            <person name="Eickbush T."/>
            <person name="Evans J.D."/>
            <person name="Filipski A."/>
            <person name="Findeiss S."/>
            <person name="Freyhult E."/>
            <person name="Fulton L."/>
            <person name="Fulton R."/>
            <person name="Garcia A.C."/>
            <person name="Gardiner A."/>
            <person name="Garfield D.A."/>
            <person name="Garvin B.E."/>
            <person name="Gibson G."/>
            <person name="Gilbert D."/>
            <person name="Gnerre S."/>
            <person name="Godfrey J."/>
            <person name="Good R."/>
            <person name="Gotea V."/>
            <person name="Gravely B."/>
            <person name="Greenberg A.J."/>
            <person name="Griffiths-Jones S."/>
            <person name="Gross S."/>
            <person name="Guigo R."/>
            <person name="Gustafson E.A."/>
            <person name="Haerty W."/>
            <person name="Hahn M.W."/>
            <person name="Halligan D.L."/>
            <person name="Halpern A.L."/>
            <person name="Halter G.M."/>
            <person name="Han M.V."/>
            <person name="Heger A."/>
            <person name="Hillier L."/>
            <person name="Hinrichs A.S."/>
            <person name="Holmes I."/>
            <person name="Hoskins R.A."/>
            <person name="Hubisz M.J."/>
            <person name="Hultmark D."/>
            <person name="Huntley M.A."/>
            <person name="Jaffe D.B."/>
            <person name="Jagadeeshan S."/>
            <person name="Jeck W.R."/>
            <person name="Johnson J."/>
            <person name="Jones C.D."/>
            <person name="Jordan W.C."/>
            <person name="Karpen G.H."/>
            <person name="Kataoka E."/>
            <person name="Keightley P.D."/>
            <person name="Kheradpour P."/>
            <person name="Kirkness E.F."/>
            <person name="Koerich L.B."/>
            <person name="Kristiansen K."/>
            <person name="Kudrna D."/>
            <person name="Kulathinal R.J."/>
            <person name="Kumar S."/>
            <person name="Kwok R."/>
            <person name="Lander E."/>
            <person name="Langley C.H."/>
            <person name="Lapoint R."/>
            <person name="Lazzaro B.P."/>
            <person name="Lee S.J."/>
            <person name="Levesque L."/>
            <person name="Li R."/>
            <person name="Lin C.F."/>
            <person name="Lin M.F."/>
            <person name="Lindblad-Toh K."/>
            <person name="Llopart A."/>
            <person name="Long M."/>
            <person name="Low L."/>
            <person name="Lozovsky E."/>
            <person name="Lu J."/>
            <person name="Luo M."/>
            <person name="Machado C.A."/>
            <person name="Makalowski W."/>
            <person name="Marzo M."/>
            <person name="Matsuda M."/>
            <person name="Matzkin L."/>
            <person name="McAllister B."/>
            <person name="McBride C.S."/>
            <person name="McKernan B."/>
            <person name="McKernan K."/>
            <person name="Mendez-Lago M."/>
            <person name="Minx P."/>
            <person name="Mollenhauer M.U."/>
            <person name="Montooth K."/>
            <person name="Mount S.M."/>
            <person name="Mu X."/>
            <person name="Myers E."/>
            <person name="Negre B."/>
            <person name="Newfeld S."/>
            <person name="Nielsen R."/>
            <person name="Noor M.A."/>
            <person name="O'Grady P."/>
            <person name="Pachter L."/>
            <person name="Papaceit M."/>
            <person name="Parisi M.J."/>
            <person name="Parisi M."/>
            <person name="Parts L."/>
            <person name="Pedersen J.S."/>
            <person name="Pesole G."/>
            <person name="Phillippy A.M."/>
            <person name="Ponting C.P."/>
            <person name="Pop M."/>
            <person name="Porcelli D."/>
            <person name="Powell J.R."/>
            <person name="Prohaska S."/>
            <person name="Pruitt K."/>
            <person name="Puig M."/>
            <person name="Quesneville H."/>
            <person name="Ram K.R."/>
            <person name="Rand D."/>
            <person name="Rasmussen M.D."/>
            <person name="Reed L.K."/>
            <person name="Reenan R."/>
            <person name="Reily A."/>
            <person name="Remington K.A."/>
            <person name="Rieger T.T."/>
            <person name="Ritchie M.G."/>
            <person name="Robin C."/>
            <person name="Rogers Y.H."/>
            <person name="Rohde C."/>
            <person name="Rozas J."/>
            <person name="Rubenfield M.J."/>
            <person name="Ruiz A."/>
            <person name="Russo S."/>
            <person name="Salzberg S.L."/>
            <person name="Sanchez-Gracia A."/>
            <person name="Saranga D.J."/>
            <person name="Sato H."/>
            <person name="Schaeffer S.W."/>
            <person name="Schatz M.C."/>
            <person name="Schlenke T."/>
            <person name="Schwartz R."/>
            <person name="Segarra C."/>
            <person name="Singh R.S."/>
            <person name="Sirot L."/>
            <person name="Sirota M."/>
            <person name="Sisneros N.B."/>
            <person name="Smith C.D."/>
            <person name="Smith T.F."/>
            <person name="Spieth J."/>
            <person name="Stage D.E."/>
            <person name="Stark A."/>
            <person name="Stephan W."/>
            <person name="Strausberg R.L."/>
            <person name="Strempel S."/>
            <person name="Sturgill D."/>
            <person name="Sutton G."/>
            <person name="Sutton G.G."/>
            <person name="Tao W."/>
            <person name="Teichmann S."/>
            <person name="Tobari Y.N."/>
            <person name="Tomimura Y."/>
            <person name="Tsolas J.M."/>
            <person name="Valente V.L."/>
            <person name="Venter E."/>
            <person name="Venter J.C."/>
            <person name="Vicario S."/>
            <person name="Vieira F.G."/>
            <person name="Vilella A.J."/>
            <person name="Villasante A."/>
            <person name="Walenz B."/>
            <person name="Wang J."/>
            <person name="Wasserman M."/>
            <person name="Watts T."/>
            <person name="Wilson D."/>
            <person name="Wilson R.K."/>
            <person name="Wing R.A."/>
            <person name="Wolfner M.F."/>
            <person name="Wong A."/>
            <person name="Wong G.K."/>
            <person name="Wu C.I."/>
            <person name="Wu G."/>
            <person name="Yamamoto D."/>
            <person name="Yang H.P."/>
            <person name="Yang S.P."/>
            <person name="Yorke J.A."/>
            <person name="Yoshida K."/>
            <person name="Zdobnov E."/>
            <person name="Zhang P."/>
            <person name="Zhang Y."/>
            <person name="Zimin A.V."/>
            <person name="Baldwin J."/>
            <person name="Abdouelleil A."/>
            <person name="Abdulkadir J."/>
            <person name="Abebe A."/>
            <person name="Abera B."/>
            <person name="Abreu J."/>
            <person name="Acer S.C."/>
            <person name="Aftuck L."/>
            <person name="Alexander A."/>
            <person name="An P."/>
            <person name="Anderson E."/>
            <person name="Anderson S."/>
            <person name="Arachi H."/>
            <person name="Azer M."/>
            <person name="Bachantsang P."/>
            <person name="Barry A."/>
            <person name="Bayul T."/>
            <person name="Berlin A."/>
            <person name="Bessette D."/>
            <person name="Bloom T."/>
            <person name="Blye J."/>
            <person name="Boguslavskiy L."/>
            <person name="Bonnet C."/>
            <person name="Boukhgalter B."/>
            <person name="Bourzgui I."/>
            <person name="Brown A."/>
            <person name="Cahill P."/>
            <person name="Channer S."/>
            <person name="Cheshatsang Y."/>
            <person name="Chuda L."/>
            <person name="Citroen M."/>
            <person name="Collymore A."/>
            <person name="Cooke P."/>
            <person name="Costello M."/>
            <person name="D'Aco K."/>
            <person name="Daza R."/>
            <person name="De Haan G."/>
            <person name="DeGray S."/>
            <person name="DeMaso C."/>
            <person name="Dhargay N."/>
            <person name="Dooley K."/>
            <person name="Dooley E."/>
            <person name="Doricent M."/>
            <person name="Dorje P."/>
            <person name="Dorjee K."/>
            <person name="Dupes A."/>
            <person name="Elong R."/>
            <person name="Falk J."/>
            <person name="Farina A."/>
            <person name="Faro S."/>
            <person name="Ferguson D."/>
            <person name="Fisher S."/>
            <person name="Foley C.D."/>
            <person name="Franke A."/>
            <person name="Friedrich D."/>
            <person name="Gadbois L."/>
            <person name="Gearin G."/>
            <person name="Gearin C.R."/>
            <person name="Giannoukos G."/>
            <person name="Goode T."/>
            <person name="Graham J."/>
            <person name="Grandbois E."/>
            <person name="Grewal S."/>
            <person name="Gyaltsen K."/>
            <person name="Hafez N."/>
            <person name="Hagos B."/>
            <person name="Hall J."/>
            <person name="Henson C."/>
            <person name="Hollinger A."/>
            <person name="Honan T."/>
            <person name="Huard M.D."/>
            <person name="Hughes L."/>
            <person name="Hurhula B."/>
            <person name="Husby M.E."/>
            <person name="Kamat A."/>
            <person name="Kanga B."/>
            <person name="Kashin S."/>
            <person name="Khazanovich D."/>
            <person name="Kisner P."/>
            <person name="Lance K."/>
            <person name="Lara M."/>
            <person name="Lee W."/>
            <person name="Lennon N."/>
            <person name="Letendre F."/>
            <person name="LeVine R."/>
            <person name="Lipovsky A."/>
            <person name="Liu X."/>
            <person name="Liu J."/>
            <person name="Liu S."/>
            <person name="Lokyitsang T."/>
            <person name="Lokyitsang Y."/>
            <person name="Lubonja R."/>
            <person name="Lui A."/>
            <person name="MacDonald P."/>
            <person name="Magnisalis V."/>
            <person name="Maru K."/>
            <person name="Matthews C."/>
            <person name="McCusker W."/>
            <person name="McDonough S."/>
            <person name="Mehta T."/>
            <person name="Meldrim J."/>
            <person name="Meneus L."/>
            <person name="Mihai O."/>
            <person name="Mihalev A."/>
            <person name="Mihova T."/>
            <person name="Mittelman R."/>
            <person name="Mlenga V."/>
            <person name="Montmayeur A."/>
            <person name="Mulrain L."/>
            <person name="Navidi A."/>
            <person name="Naylor J."/>
            <person name="Negash T."/>
            <person name="Nguyen T."/>
            <person name="Nguyen N."/>
            <person name="Nicol R."/>
            <person name="Norbu C."/>
            <person name="Norbu N."/>
            <person name="Novod N."/>
            <person name="O'Neill B."/>
            <person name="Osman S."/>
            <person name="Markiewicz E."/>
            <person name="Oyono O.L."/>
            <person name="Patti C."/>
            <person name="Phunkhang P."/>
            <person name="Pierre F."/>
            <person name="Priest M."/>
            <person name="Raghuraman S."/>
            <person name="Rege F."/>
            <person name="Reyes R."/>
            <person name="Rise C."/>
            <person name="Rogov P."/>
            <person name="Ross K."/>
            <person name="Ryan E."/>
            <person name="Settipalli S."/>
            <person name="Shea T."/>
            <person name="Sherpa N."/>
            <person name="Shi L."/>
            <person name="Shih D."/>
            <person name="Sparrow T."/>
            <person name="Spaulding J."/>
            <person name="Stalker J."/>
            <person name="Stange-Thomann N."/>
            <person name="Stavropoulos S."/>
            <person name="Stone C."/>
            <person name="Strader C."/>
            <person name="Tesfaye S."/>
            <person name="Thomson T."/>
            <person name="Thoulutsang Y."/>
            <person name="Thoulutsang D."/>
            <person name="Topham K."/>
            <person name="Topping I."/>
            <person name="Tsamla T."/>
            <person name="Vassiliev H."/>
            <person name="Vo A."/>
            <person name="Wangchuk T."/>
            <person name="Wangdi T."/>
            <person name="Weiand M."/>
            <person name="Wilkinson J."/>
            <person name="Wilson A."/>
            <person name="Yadav S."/>
            <person name="Young G."/>
            <person name="Yu Q."/>
            <person name="Zembek L."/>
            <person name="Zhong D."/>
            <person name="Zimmer A."/>
            <person name="Zwirko Z."/>
            <person name="Jaffe D.B."/>
            <person name="Alvarez P."/>
            <person name="Brockman W."/>
            <person name="Butler J."/>
            <person name="Chin C."/>
            <person name="Gnerre S."/>
            <person name="Grabherr M."/>
            <person name="Kleber M."/>
            <person name="Mauceli E."/>
            <person name="MacCallum I."/>
        </authorList>
    </citation>
    <scope>NUCLEOTIDE SEQUENCE [LARGE SCALE GENOMIC DNA]</scope>
    <source>
        <strain evidence="3">white501</strain>
    </source>
</reference>
<protein>
    <submittedName>
        <fullName evidence="2">GD20842</fullName>
    </submittedName>
</protein>
<evidence type="ECO:0000313" key="3">
    <source>
        <dbReference type="Proteomes" id="UP000000304"/>
    </source>
</evidence>
<evidence type="ECO:0000313" key="2">
    <source>
        <dbReference type="EMBL" id="EDX13713.1"/>
    </source>
</evidence>
<dbReference type="HOGENOM" id="CLU_1526772_0_0_1"/>
<dbReference type="PhylomeDB" id="B4QXX6"/>
<evidence type="ECO:0000256" key="1">
    <source>
        <dbReference type="SAM" id="MobiDB-lite"/>
    </source>
</evidence>
<organism evidence="2 3">
    <name type="scientific">Drosophila simulans</name>
    <name type="common">Fruit fly</name>
    <dbReference type="NCBI Taxonomy" id="7240"/>
    <lineage>
        <taxon>Eukaryota</taxon>
        <taxon>Metazoa</taxon>
        <taxon>Ecdysozoa</taxon>
        <taxon>Arthropoda</taxon>
        <taxon>Hexapoda</taxon>
        <taxon>Insecta</taxon>
        <taxon>Pterygota</taxon>
        <taxon>Neoptera</taxon>
        <taxon>Endopterygota</taxon>
        <taxon>Diptera</taxon>
        <taxon>Brachycera</taxon>
        <taxon>Muscomorpha</taxon>
        <taxon>Ephydroidea</taxon>
        <taxon>Drosophilidae</taxon>
        <taxon>Drosophila</taxon>
        <taxon>Sophophora</taxon>
    </lineage>
</organism>
<name>B4QXX6_DROSI</name>
<proteinExistence type="predicted"/>
<dbReference type="STRING" id="7240.B4QXX6"/>
<dbReference type="EMBL" id="CM000364">
    <property type="protein sequence ID" value="EDX13713.1"/>
    <property type="molecule type" value="Genomic_DNA"/>
</dbReference>
<dbReference type="OrthoDB" id="7812354at2759"/>
<keyword evidence="3" id="KW-1185">Reference proteome</keyword>
<dbReference type="AlphaFoldDB" id="B4QXX6"/>
<sequence length="164" mass="18390">MIGEFEDLDIFHDCRSDDEENPDVQVGGGDEVICKQAPRFDDPVQIRAVLERAATATQRLLRCYGGTDCVPTRPLMTLFYPATLGGQCPSAHGRQVSLPQGQAVQVDWRPSDPEVANRTESGKRPGESQHLPAQVDWHILWMQCTWKSEQVEEQEIECKVVQQG</sequence>
<feature type="compositionally biased region" description="Basic and acidic residues" evidence="1">
    <location>
        <begin position="109"/>
        <end position="127"/>
    </location>
</feature>